<sequence>MDSSSAPTKPRRRARAAPPSTPVPDLTLEIDHPGLGQAQYWARSLPKIGPPSANATKSLEVVSLAPDR</sequence>
<reference evidence="2 3" key="1">
    <citation type="submission" date="2024-04" db="EMBL/GenBank/DDBJ databases">
        <authorList>
            <person name="Cremers G."/>
        </authorList>
    </citation>
    <scope>NUCLEOTIDE SEQUENCE [LARGE SCALE GENOMIC DNA]</scope>
    <source>
        <strain evidence="2">MeCH1-AG</strain>
        <plasmid evidence="2 3">2</plasmid>
    </source>
</reference>
<evidence type="ECO:0000313" key="3">
    <source>
        <dbReference type="Proteomes" id="UP001497493"/>
    </source>
</evidence>
<organism evidence="2 3">
    <name type="scientific">Candidatus Methylocalor cossyra</name>
    <dbReference type="NCBI Taxonomy" id="3108543"/>
    <lineage>
        <taxon>Bacteria</taxon>
        <taxon>Pseudomonadati</taxon>
        <taxon>Pseudomonadota</taxon>
        <taxon>Gammaproteobacteria</taxon>
        <taxon>Methylococcales</taxon>
        <taxon>Methylococcaceae</taxon>
        <taxon>Candidatus Methylocalor</taxon>
    </lineage>
</organism>
<keyword evidence="3" id="KW-1185">Reference proteome</keyword>
<gene>
    <name evidence="2" type="ORF">MECH1_V1_P0079</name>
</gene>
<feature type="region of interest" description="Disordered" evidence="1">
    <location>
        <begin position="47"/>
        <end position="68"/>
    </location>
</feature>
<name>A0ABP1CCR8_9GAMM</name>
<proteinExistence type="predicted"/>
<dbReference type="Proteomes" id="UP001497493">
    <property type="component" value="Plasmid 2"/>
</dbReference>
<evidence type="ECO:0000313" key="2">
    <source>
        <dbReference type="EMBL" id="CAL1242011.1"/>
    </source>
</evidence>
<geneLocation type="plasmid" evidence="2 3">
    <name>2</name>
</geneLocation>
<protein>
    <submittedName>
        <fullName evidence="2">Uncharacterized protein</fullName>
    </submittedName>
</protein>
<accession>A0ABP1CCR8</accession>
<keyword evidence="2" id="KW-0614">Plasmid</keyword>
<feature type="region of interest" description="Disordered" evidence="1">
    <location>
        <begin position="1"/>
        <end position="30"/>
    </location>
</feature>
<dbReference type="EMBL" id="OZ026885">
    <property type="protein sequence ID" value="CAL1242011.1"/>
    <property type="molecule type" value="Genomic_DNA"/>
</dbReference>
<evidence type="ECO:0000256" key="1">
    <source>
        <dbReference type="SAM" id="MobiDB-lite"/>
    </source>
</evidence>